<keyword evidence="3" id="KW-1185">Reference proteome</keyword>
<feature type="compositionally biased region" description="Pro residues" evidence="1">
    <location>
        <begin position="217"/>
        <end position="227"/>
    </location>
</feature>
<evidence type="ECO:0000313" key="2">
    <source>
        <dbReference type="EMBL" id="MFC5916970.1"/>
    </source>
</evidence>
<feature type="compositionally biased region" description="Basic and acidic residues" evidence="1">
    <location>
        <begin position="232"/>
        <end position="246"/>
    </location>
</feature>
<name>A0ABW1GQM6_9ACTN</name>
<evidence type="ECO:0000313" key="3">
    <source>
        <dbReference type="Proteomes" id="UP001596200"/>
    </source>
</evidence>
<dbReference type="Proteomes" id="UP001596200">
    <property type="component" value="Unassembled WGS sequence"/>
</dbReference>
<reference evidence="3" key="1">
    <citation type="journal article" date="2019" name="Int. J. Syst. Evol. Microbiol.">
        <title>The Global Catalogue of Microorganisms (GCM) 10K type strain sequencing project: providing services to taxonomists for standard genome sequencing and annotation.</title>
        <authorList>
            <consortium name="The Broad Institute Genomics Platform"/>
            <consortium name="The Broad Institute Genome Sequencing Center for Infectious Disease"/>
            <person name="Wu L."/>
            <person name="Ma J."/>
        </authorList>
    </citation>
    <scope>NUCLEOTIDE SEQUENCE [LARGE SCALE GENOMIC DNA]</scope>
    <source>
        <strain evidence="3">JCM 4147</strain>
    </source>
</reference>
<protein>
    <submittedName>
        <fullName evidence="2">Uncharacterized protein</fullName>
    </submittedName>
</protein>
<comment type="caution">
    <text evidence="2">The sequence shown here is derived from an EMBL/GenBank/DDBJ whole genome shotgun (WGS) entry which is preliminary data.</text>
</comment>
<dbReference type="RefSeq" id="WP_344515950.1">
    <property type="nucleotide sequence ID" value="NZ_BAAATU010000034.1"/>
</dbReference>
<feature type="compositionally biased region" description="Low complexity" evidence="1">
    <location>
        <begin position="266"/>
        <end position="276"/>
    </location>
</feature>
<gene>
    <name evidence="2" type="ORF">ACFP1B_26605</name>
</gene>
<dbReference type="EMBL" id="JBHSPU010000022">
    <property type="protein sequence ID" value="MFC5916970.1"/>
    <property type="molecule type" value="Genomic_DNA"/>
</dbReference>
<feature type="region of interest" description="Disordered" evidence="1">
    <location>
        <begin position="213"/>
        <end position="284"/>
    </location>
</feature>
<sequence>MHEQENGLSRATAAPYTRSRPLPPSRGIIAVDAKDFTGLPAIEHEVVSRTVPDLIRTSLDRAGLAELWNDRRFPASTGDGYVLGFDPSLMPFVIHPWLFTLQEVLTEFNIHALGALPIRLRVSLHIGPLPDTGDAFGGNGTARNDTHRLLDSRPVKAVLASSRENVTQVAAILSDRCYQDAVASGYTGRHPDHFIEVPATVEGKRFAQRAWIHVPLPSGPPPGPYTPGDPAHQGRDTGDAPEEEGRGAPSEGVRVTNRAPNGNINTGTVHGGQRVTVTRRRRDT</sequence>
<proteinExistence type="predicted"/>
<feature type="region of interest" description="Disordered" evidence="1">
    <location>
        <begin position="1"/>
        <end position="21"/>
    </location>
</feature>
<accession>A0ABW1GQM6</accession>
<evidence type="ECO:0000256" key="1">
    <source>
        <dbReference type="SAM" id="MobiDB-lite"/>
    </source>
</evidence>
<organism evidence="2 3">
    <name type="scientific">Streptomyces pulveraceus</name>
    <dbReference type="NCBI Taxonomy" id="68258"/>
    <lineage>
        <taxon>Bacteria</taxon>
        <taxon>Bacillati</taxon>
        <taxon>Actinomycetota</taxon>
        <taxon>Actinomycetes</taxon>
        <taxon>Kitasatosporales</taxon>
        <taxon>Streptomycetaceae</taxon>
        <taxon>Streptomyces</taxon>
    </lineage>
</organism>